<dbReference type="AlphaFoldDB" id="L7VQ22"/>
<dbReference type="GO" id="GO:0046872">
    <property type="term" value="F:metal ion binding"/>
    <property type="evidence" value="ECO:0007669"/>
    <property type="project" value="UniProtKB-KW"/>
</dbReference>
<keyword evidence="2" id="KW-0186">Copper</keyword>
<feature type="binding site" evidence="2">
    <location>
        <position position="179"/>
    </location>
    <ligand>
        <name>Cu cation</name>
        <dbReference type="ChEBI" id="CHEBI:23378"/>
    </ligand>
</feature>
<organism evidence="4">
    <name type="scientific">uncultured bacterium A1Q1_fos_2107</name>
    <dbReference type="NCBI Taxonomy" id="1256562"/>
    <lineage>
        <taxon>Bacteria</taxon>
        <taxon>environmental samples</taxon>
    </lineage>
</organism>
<keyword evidence="3" id="KW-1015">Disulfide bond</keyword>
<reference evidence="4" key="1">
    <citation type="submission" date="2012-09" db="EMBL/GenBank/DDBJ databases">
        <title>Metagenomic Characterization of a Microbial Community in Wastewater Detects High Levels of Antibiotic Resistance.</title>
        <authorList>
            <person name="Abrams M."/>
            <person name="Caldwell A."/>
            <person name="Vandaei E."/>
            <person name="Lee W."/>
            <person name="Perrott J."/>
            <person name="Khan S.Y."/>
            <person name="Ta J."/>
            <person name="Romero D."/>
            <person name="Nguyen V."/>
            <person name="Pourmand N."/>
            <person name="Ouverney C.C."/>
        </authorList>
    </citation>
    <scope>NUCLEOTIDE SEQUENCE</scope>
</reference>
<dbReference type="EMBL" id="JX649859">
    <property type="protein sequence ID" value="AGC70992.1"/>
    <property type="molecule type" value="Genomic_DNA"/>
</dbReference>
<dbReference type="PROSITE" id="PS51318">
    <property type="entry name" value="TAT"/>
    <property type="match status" value="1"/>
</dbReference>
<evidence type="ECO:0000313" key="4">
    <source>
        <dbReference type="EMBL" id="AGC70992.1"/>
    </source>
</evidence>
<dbReference type="SUPFAM" id="SSF52833">
    <property type="entry name" value="Thioredoxin-like"/>
    <property type="match status" value="1"/>
</dbReference>
<feature type="binding site" evidence="2">
    <location>
        <position position="89"/>
    </location>
    <ligand>
        <name>Cu cation</name>
        <dbReference type="ChEBI" id="CHEBI:23378"/>
    </ligand>
</feature>
<dbReference type="PROSITE" id="PS51257">
    <property type="entry name" value="PROKAR_LIPOPROTEIN"/>
    <property type="match status" value="1"/>
</dbReference>
<name>L7VQ22_9BACT</name>
<dbReference type="InterPro" id="IPR006311">
    <property type="entry name" value="TAT_signal"/>
</dbReference>
<dbReference type="CDD" id="cd02968">
    <property type="entry name" value="SCO"/>
    <property type="match status" value="1"/>
</dbReference>
<protein>
    <submittedName>
        <fullName evidence="4">Cytochrome oxidase biogenesis protein Sco1/SenC/PrrC, putative copper metallochaperone</fullName>
    </submittedName>
</protein>
<evidence type="ECO:0000256" key="3">
    <source>
        <dbReference type="PIRSR" id="PIRSR603782-2"/>
    </source>
</evidence>
<comment type="similarity">
    <text evidence="1">Belongs to the SCO1/2 family.</text>
</comment>
<sequence length="222" mass="23745">MAEHDRRSFLRASGLAALGVAAGAGLVTACSDDDTAALDDDNLGFAGTVLGYPVAKPTIAFTDTSGAPYDVAAETVGKLTLMLFGYTSCPDVCPVHLSILADTLADLTGPASKTNVIFVGVDTKRDTPEVMRTYLDKRNPDFVGLSADPAQLDEALAAMQLPSIIIGEPREDGSYVVEHPSQILAFTPDNECHIVYPFGVRKAAWLKDLPRLVDYEWPVTTR</sequence>
<proteinExistence type="inferred from homology"/>
<dbReference type="InterPro" id="IPR003782">
    <property type="entry name" value="SCO1/SenC"/>
</dbReference>
<evidence type="ECO:0000256" key="1">
    <source>
        <dbReference type="ARBA" id="ARBA00010996"/>
    </source>
</evidence>
<dbReference type="Pfam" id="PF02630">
    <property type="entry name" value="SCO1-SenC"/>
    <property type="match status" value="1"/>
</dbReference>
<dbReference type="PANTHER" id="PTHR12151">
    <property type="entry name" value="ELECTRON TRANSPORT PROTIN SCO1/SENC FAMILY MEMBER"/>
    <property type="match status" value="1"/>
</dbReference>
<dbReference type="Gene3D" id="3.40.30.10">
    <property type="entry name" value="Glutaredoxin"/>
    <property type="match status" value="1"/>
</dbReference>
<evidence type="ECO:0000256" key="2">
    <source>
        <dbReference type="PIRSR" id="PIRSR603782-1"/>
    </source>
</evidence>
<dbReference type="InterPro" id="IPR036249">
    <property type="entry name" value="Thioredoxin-like_sf"/>
</dbReference>
<feature type="binding site" evidence="2">
    <location>
        <position position="93"/>
    </location>
    <ligand>
        <name>Cu cation</name>
        <dbReference type="ChEBI" id="CHEBI:23378"/>
    </ligand>
</feature>
<feature type="disulfide bond" description="Redox-active" evidence="3">
    <location>
        <begin position="89"/>
        <end position="93"/>
    </location>
</feature>
<dbReference type="PANTHER" id="PTHR12151:SF25">
    <property type="entry name" value="LINALOOL DEHYDRATASE_ISOMERASE DOMAIN-CONTAINING PROTEIN"/>
    <property type="match status" value="1"/>
</dbReference>
<accession>L7VQ22</accession>
<keyword evidence="2" id="KW-0479">Metal-binding</keyword>